<evidence type="ECO:0000256" key="1">
    <source>
        <dbReference type="ARBA" id="ARBA00022553"/>
    </source>
</evidence>
<organism evidence="4 5">
    <name type="scientific">Deinococcus hopiensis KR-140</name>
    <dbReference type="NCBI Taxonomy" id="695939"/>
    <lineage>
        <taxon>Bacteria</taxon>
        <taxon>Thermotogati</taxon>
        <taxon>Deinococcota</taxon>
        <taxon>Deinococci</taxon>
        <taxon>Deinococcales</taxon>
        <taxon>Deinococcaceae</taxon>
        <taxon>Deinococcus</taxon>
    </lineage>
</organism>
<evidence type="ECO:0000256" key="2">
    <source>
        <dbReference type="PROSITE-ProRule" id="PRU00169"/>
    </source>
</evidence>
<evidence type="ECO:0000313" key="4">
    <source>
        <dbReference type="EMBL" id="SMB78865.1"/>
    </source>
</evidence>
<reference evidence="4 5" key="1">
    <citation type="submission" date="2017-04" db="EMBL/GenBank/DDBJ databases">
        <authorList>
            <person name="Afonso C.L."/>
            <person name="Miller P.J."/>
            <person name="Scott M.A."/>
            <person name="Spackman E."/>
            <person name="Goraichik I."/>
            <person name="Dimitrov K.M."/>
            <person name="Suarez D.L."/>
            <person name="Swayne D.E."/>
        </authorList>
    </citation>
    <scope>NUCLEOTIDE SEQUENCE [LARGE SCALE GENOMIC DNA]</scope>
    <source>
        <strain evidence="4 5">KR-140</strain>
    </source>
</reference>
<dbReference type="RefSeq" id="WP_084045330.1">
    <property type="nucleotide sequence ID" value="NZ_FWWU01000003.1"/>
</dbReference>
<dbReference type="PANTHER" id="PTHR44591:SF3">
    <property type="entry name" value="RESPONSE REGULATORY DOMAIN-CONTAINING PROTEIN"/>
    <property type="match status" value="1"/>
</dbReference>
<sequence length="136" mass="14933">MTSQTMRVLLLVDDDPTDAMLVELALAELDLDVELETIHDGNKALKRLQDGSCPDLLLIDLHMPHMSAVELLEALQDCFPPTRVVVWSASPPRGIEERILALGAEVFLSKPPQYEELVIVLKQLLEPRAGAKPGSG</sequence>
<dbReference type="Pfam" id="PF00072">
    <property type="entry name" value="Response_reg"/>
    <property type="match status" value="1"/>
</dbReference>
<keyword evidence="1 2" id="KW-0597">Phosphoprotein</keyword>
<feature type="domain" description="Response regulatory" evidence="3">
    <location>
        <begin position="8"/>
        <end position="125"/>
    </location>
</feature>
<evidence type="ECO:0000313" key="5">
    <source>
        <dbReference type="Proteomes" id="UP000192582"/>
    </source>
</evidence>
<evidence type="ECO:0000259" key="3">
    <source>
        <dbReference type="PROSITE" id="PS50110"/>
    </source>
</evidence>
<proteinExistence type="predicted"/>
<dbReference type="SUPFAM" id="SSF52172">
    <property type="entry name" value="CheY-like"/>
    <property type="match status" value="1"/>
</dbReference>
<dbReference type="AlphaFoldDB" id="A0A1W1UCN9"/>
<dbReference type="STRING" id="695939.SAMN00790413_05666"/>
<protein>
    <submittedName>
        <fullName evidence="4">Response regulator containing CheY-like receiver, AAA-type ATPase, and DNA-binding domains</fullName>
    </submittedName>
</protein>
<dbReference type="InterPro" id="IPR011006">
    <property type="entry name" value="CheY-like_superfamily"/>
</dbReference>
<dbReference type="InterPro" id="IPR001789">
    <property type="entry name" value="Sig_transdc_resp-reg_receiver"/>
</dbReference>
<dbReference type="Gene3D" id="3.40.50.2300">
    <property type="match status" value="1"/>
</dbReference>
<dbReference type="GO" id="GO:0003677">
    <property type="term" value="F:DNA binding"/>
    <property type="evidence" value="ECO:0007669"/>
    <property type="project" value="UniProtKB-KW"/>
</dbReference>
<keyword evidence="5" id="KW-1185">Reference proteome</keyword>
<dbReference type="Proteomes" id="UP000192582">
    <property type="component" value="Unassembled WGS sequence"/>
</dbReference>
<dbReference type="SMART" id="SM00448">
    <property type="entry name" value="REC"/>
    <property type="match status" value="1"/>
</dbReference>
<accession>A0A1W1UCN9</accession>
<feature type="modified residue" description="4-aspartylphosphate" evidence="2">
    <location>
        <position position="60"/>
    </location>
</feature>
<dbReference type="PANTHER" id="PTHR44591">
    <property type="entry name" value="STRESS RESPONSE REGULATOR PROTEIN 1"/>
    <property type="match status" value="1"/>
</dbReference>
<name>A0A1W1UCN9_9DEIO</name>
<gene>
    <name evidence="4" type="ORF">SAMN00790413_05666</name>
</gene>
<dbReference type="EMBL" id="FWWU01000003">
    <property type="protein sequence ID" value="SMB78865.1"/>
    <property type="molecule type" value="Genomic_DNA"/>
</dbReference>
<dbReference type="GO" id="GO:0000160">
    <property type="term" value="P:phosphorelay signal transduction system"/>
    <property type="evidence" value="ECO:0007669"/>
    <property type="project" value="InterPro"/>
</dbReference>
<dbReference type="PROSITE" id="PS50110">
    <property type="entry name" value="RESPONSE_REGULATORY"/>
    <property type="match status" value="1"/>
</dbReference>
<keyword evidence="4" id="KW-0238">DNA-binding</keyword>
<dbReference type="OrthoDB" id="9789181at2"/>
<dbReference type="InterPro" id="IPR050595">
    <property type="entry name" value="Bact_response_regulator"/>
</dbReference>